<evidence type="ECO:0000313" key="2">
    <source>
        <dbReference type="EMBL" id="KAJ7976142.1"/>
    </source>
</evidence>
<protein>
    <submittedName>
        <fullName evidence="2">Auxin-responsive protein</fullName>
    </submittedName>
</protein>
<dbReference type="Proteomes" id="UP001163823">
    <property type="component" value="Chromosome 3"/>
</dbReference>
<dbReference type="AlphaFoldDB" id="A0AAD7Q7A6"/>
<organism evidence="2 3">
    <name type="scientific">Quillaja saponaria</name>
    <name type="common">Soap bark tree</name>
    <dbReference type="NCBI Taxonomy" id="32244"/>
    <lineage>
        <taxon>Eukaryota</taxon>
        <taxon>Viridiplantae</taxon>
        <taxon>Streptophyta</taxon>
        <taxon>Embryophyta</taxon>
        <taxon>Tracheophyta</taxon>
        <taxon>Spermatophyta</taxon>
        <taxon>Magnoliopsida</taxon>
        <taxon>eudicotyledons</taxon>
        <taxon>Gunneridae</taxon>
        <taxon>Pentapetalae</taxon>
        <taxon>rosids</taxon>
        <taxon>fabids</taxon>
        <taxon>Fabales</taxon>
        <taxon>Quillajaceae</taxon>
        <taxon>Quillaja</taxon>
    </lineage>
</organism>
<dbReference type="InterPro" id="IPR003676">
    <property type="entry name" value="SAUR_fam"/>
</dbReference>
<gene>
    <name evidence="2" type="ORF">O6P43_005959</name>
</gene>
<dbReference type="PANTHER" id="PTHR31374">
    <property type="entry name" value="AUXIN-INDUCED PROTEIN-LIKE-RELATED"/>
    <property type="match status" value="1"/>
</dbReference>
<dbReference type="EMBL" id="JARAOO010000003">
    <property type="protein sequence ID" value="KAJ7976142.1"/>
    <property type="molecule type" value="Genomic_DNA"/>
</dbReference>
<sequence length="125" mass="14163">MLGKKMVTFKKLANRVKVSSRTDPDSAHHECLLKGYEEQCPSNTTPTGFFALYIGEERQRFVIPTSYLSHPLFKMLMEKAYNEFGFEQRSGLVVPCSVSTFQEIVNAVECSNGKCDIAKIVEEFI</sequence>
<dbReference type="PANTHER" id="PTHR31374:SF28">
    <property type="entry name" value="SAUR-LIKE AUXIN-RESPONSIVE PROTEIN FAMILY"/>
    <property type="match status" value="1"/>
</dbReference>
<dbReference type="KEGG" id="qsa:O6P43_005959"/>
<reference evidence="2" key="1">
    <citation type="journal article" date="2023" name="Science">
        <title>Elucidation of the pathway for biosynthesis of saponin adjuvants from the soapbark tree.</title>
        <authorList>
            <person name="Reed J."/>
            <person name="Orme A."/>
            <person name="El-Demerdash A."/>
            <person name="Owen C."/>
            <person name="Martin L.B.B."/>
            <person name="Misra R.C."/>
            <person name="Kikuchi S."/>
            <person name="Rejzek M."/>
            <person name="Martin A.C."/>
            <person name="Harkess A."/>
            <person name="Leebens-Mack J."/>
            <person name="Louveau T."/>
            <person name="Stephenson M.J."/>
            <person name="Osbourn A."/>
        </authorList>
    </citation>
    <scope>NUCLEOTIDE SEQUENCE</scope>
    <source>
        <strain evidence="2">S10</strain>
    </source>
</reference>
<dbReference type="Pfam" id="PF02519">
    <property type="entry name" value="Auxin_inducible"/>
    <property type="match status" value="1"/>
</dbReference>
<comment type="similarity">
    <text evidence="1">Belongs to the ARG7 family.</text>
</comment>
<comment type="caution">
    <text evidence="2">The sequence shown here is derived from an EMBL/GenBank/DDBJ whole genome shotgun (WGS) entry which is preliminary data.</text>
</comment>
<evidence type="ECO:0000313" key="3">
    <source>
        <dbReference type="Proteomes" id="UP001163823"/>
    </source>
</evidence>
<dbReference type="GO" id="GO:0009733">
    <property type="term" value="P:response to auxin"/>
    <property type="evidence" value="ECO:0007669"/>
    <property type="project" value="InterPro"/>
</dbReference>
<accession>A0AAD7Q7A6</accession>
<name>A0AAD7Q7A6_QUISA</name>
<keyword evidence="3" id="KW-1185">Reference proteome</keyword>
<evidence type="ECO:0000256" key="1">
    <source>
        <dbReference type="ARBA" id="ARBA00006974"/>
    </source>
</evidence>
<proteinExistence type="inferred from homology"/>